<dbReference type="SUPFAM" id="SSF53335">
    <property type="entry name" value="S-adenosyl-L-methionine-dependent methyltransferases"/>
    <property type="match status" value="1"/>
</dbReference>
<accession>A0AAN1QQG2</accession>
<proteinExistence type="predicted"/>
<dbReference type="CDD" id="cd02440">
    <property type="entry name" value="AdoMet_MTases"/>
    <property type="match status" value="1"/>
</dbReference>
<evidence type="ECO:0000313" key="5">
    <source>
        <dbReference type="Proteomes" id="UP000267249"/>
    </source>
</evidence>
<dbReference type="AlphaFoldDB" id="A0AAN1QQG2"/>
<evidence type="ECO:0000256" key="3">
    <source>
        <dbReference type="ARBA" id="ARBA00022691"/>
    </source>
</evidence>
<dbReference type="PANTHER" id="PTHR10509:SF14">
    <property type="entry name" value="CAFFEOYL-COA O-METHYLTRANSFERASE 3-RELATED"/>
    <property type="match status" value="1"/>
</dbReference>
<dbReference type="Gene3D" id="3.40.50.150">
    <property type="entry name" value="Vaccinia Virus protein VP39"/>
    <property type="match status" value="1"/>
</dbReference>
<dbReference type="GO" id="GO:0032259">
    <property type="term" value="P:methylation"/>
    <property type="evidence" value="ECO:0007669"/>
    <property type="project" value="UniProtKB-KW"/>
</dbReference>
<protein>
    <submittedName>
        <fullName evidence="4">Class I SAM-dependent methyltransferase</fullName>
        <ecNumber evidence="4">2.1.1.-</ecNumber>
    </submittedName>
</protein>
<dbReference type="Pfam" id="PF01596">
    <property type="entry name" value="Methyltransf_3"/>
    <property type="match status" value="1"/>
</dbReference>
<dbReference type="PROSITE" id="PS51682">
    <property type="entry name" value="SAM_OMT_I"/>
    <property type="match status" value="1"/>
</dbReference>
<dbReference type="PANTHER" id="PTHR10509">
    <property type="entry name" value="O-METHYLTRANSFERASE-RELATED"/>
    <property type="match status" value="1"/>
</dbReference>
<keyword evidence="1 4" id="KW-0489">Methyltransferase</keyword>
<dbReference type="GO" id="GO:0008757">
    <property type="term" value="F:S-adenosylmethionine-dependent methyltransferase activity"/>
    <property type="evidence" value="ECO:0007669"/>
    <property type="project" value="TreeGrafter"/>
</dbReference>
<organism evidence="4 5">
    <name type="scientific">Synechococcus elongatus PCC 11801</name>
    <dbReference type="NCBI Taxonomy" id="2219813"/>
    <lineage>
        <taxon>Bacteria</taxon>
        <taxon>Bacillati</taxon>
        <taxon>Cyanobacteriota</taxon>
        <taxon>Cyanophyceae</taxon>
        <taxon>Synechococcales</taxon>
        <taxon>Synechococcaceae</taxon>
        <taxon>Synechococcus</taxon>
    </lineage>
</organism>
<dbReference type="Proteomes" id="UP000267249">
    <property type="component" value="Chromosome"/>
</dbReference>
<reference evidence="4 5" key="1">
    <citation type="journal article" date="2018" name="Sci. Rep.">
        <title>Genome Features and Biochemical Characteristics of a Robust, Fast Growing and Naturally Transformable Cyanobacterium Synechococcus elongatus PCC 11801 Isolated from India.</title>
        <authorList>
            <person name="Jaiswal D."/>
            <person name="Sengupta A."/>
            <person name="Sohoni S."/>
            <person name="Sengupta S."/>
            <person name="Phadnavis A.G."/>
            <person name="Pakrasi H.B."/>
            <person name="Wangikar P.P."/>
        </authorList>
    </citation>
    <scope>NUCLEOTIDE SEQUENCE [LARGE SCALE GENOMIC DNA]</scope>
    <source>
        <strain evidence="4 5">PCC 11801</strain>
    </source>
</reference>
<dbReference type="EC" id="2.1.1.-" evidence="4"/>
<keyword evidence="2 4" id="KW-0808">Transferase</keyword>
<dbReference type="InterPro" id="IPR050362">
    <property type="entry name" value="Cation-dep_OMT"/>
</dbReference>
<name>A0AAN1QQG2_SYNEL</name>
<evidence type="ECO:0000256" key="2">
    <source>
        <dbReference type="ARBA" id="ARBA00022679"/>
    </source>
</evidence>
<dbReference type="InterPro" id="IPR002935">
    <property type="entry name" value="SAM_O-MeTrfase"/>
</dbReference>
<dbReference type="EMBL" id="CP030139">
    <property type="protein sequence ID" value="AZB73619.1"/>
    <property type="molecule type" value="Genomic_DNA"/>
</dbReference>
<gene>
    <name evidence="4" type="ORF">DOP62_03715</name>
</gene>
<dbReference type="RefSeq" id="WP_208675701.1">
    <property type="nucleotide sequence ID" value="NZ_CP030139.2"/>
</dbReference>
<evidence type="ECO:0000256" key="1">
    <source>
        <dbReference type="ARBA" id="ARBA00022603"/>
    </source>
</evidence>
<evidence type="ECO:0000313" key="4">
    <source>
        <dbReference type="EMBL" id="AZB73619.1"/>
    </source>
</evidence>
<sequence length="218" mass="23856">MGQQVFVTAAIADYLQAMTTPEPALLQTWREQTATHAAAKLGITPTQSQFLALLMQIGGYQRVLELGTGLGYSTLAMAIALPQTSSILTLDRDRATTDLARQYWESVGLSDRIQLQQGEIRPALQQLQQQGDRFDFIWIDADKRATSDYFQAARSLLAPKGLIAVDNVLWSGRVADPDDGDRRTQALRDFNAAIAADPTLQVSLLPLGDGIALIRPCN</sequence>
<dbReference type="InterPro" id="IPR029063">
    <property type="entry name" value="SAM-dependent_MTases_sf"/>
</dbReference>
<dbReference type="GO" id="GO:0008171">
    <property type="term" value="F:O-methyltransferase activity"/>
    <property type="evidence" value="ECO:0007669"/>
    <property type="project" value="InterPro"/>
</dbReference>
<keyword evidence="3" id="KW-0949">S-adenosyl-L-methionine</keyword>